<keyword evidence="2" id="KW-1185">Reference proteome</keyword>
<dbReference type="AlphaFoldDB" id="A0AAV5QRI2"/>
<comment type="caution">
    <text evidence="1">The sequence shown here is derived from an EMBL/GenBank/DDBJ whole genome shotgun (WGS) entry which is preliminary data.</text>
</comment>
<proteinExistence type="predicted"/>
<dbReference type="Proteomes" id="UP001360560">
    <property type="component" value="Unassembled WGS sequence"/>
</dbReference>
<evidence type="ECO:0000313" key="1">
    <source>
        <dbReference type="EMBL" id="GMM37201.1"/>
    </source>
</evidence>
<protein>
    <submittedName>
        <fullName evidence="1">Uncharacterized protein</fullName>
    </submittedName>
</protein>
<sequence>MTNFGGGKVPTAEYHSSILDDWTPTVCTNIISKSLETSSSCSKYERKPGHPSLSYCDETIVEMAIFELYNFEMSGTSKIFMRKCDMQVLNMSSRSE</sequence>
<name>A0AAV5QRI2_9ASCO</name>
<dbReference type="GeneID" id="90075176"/>
<evidence type="ECO:0000313" key="2">
    <source>
        <dbReference type="Proteomes" id="UP001360560"/>
    </source>
</evidence>
<accession>A0AAV5QRI2</accession>
<gene>
    <name evidence="1" type="ORF">DASC09_045260</name>
</gene>
<dbReference type="EMBL" id="BTFZ01000011">
    <property type="protein sequence ID" value="GMM37201.1"/>
    <property type="molecule type" value="Genomic_DNA"/>
</dbReference>
<dbReference type="RefSeq" id="XP_064854197.1">
    <property type="nucleotide sequence ID" value="XM_064998125.1"/>
</dbReference>
<organism evidence="1 2">
    <name type="scientific">Saccharomycopsis crataegensis</name>
    <dbReference type="NCBI Taxonomy" id="43959"/>
    <lineage>
        <taxon>Eukaryota</taxon>
        <taxon>Fungi</taxon>
        <taxon>Dikarya</taxon>
        <taxon>Ascomycota</taxon>
        <taxon>Saccharomycotina</taxon>
        <taxon>Saccharomycetes</taxon>
        <taxon>Saccharomycopsidaceae</taxon>
        <taxon>Saccharomycopsis</taxon>
    </lineage>
</organism>
<reference evidence="1 2" key="1">
    <citation type="journal article" date="2023" name="Elife">
        <title>Identification of key yeast species and microbe-microbe interactions impacting larval growth of Drosophila in the wild.</title>
        <authorList>
            <person name="Mure A."/>
            <person name="Sugiura Y."/>
            <person name="Maeda R."/>
            <person name="Honda K."/>
            <person name="Sakurai N."/>
            <person name="Takahashi Y."/>
            <person name="Watada M."/>
            <person name="Katoh T."/>
            <person name="Gotoh A."/>
            <person name="Gotoh Y."/>
            <person name="Taniguchi I."/>
            <person name="Nakamura K."/>
            <person name="Hayashi T."/>
            <person name="Katayama T."/>
            <person name="Uemura T."/>
            <person name="Hattori Y."/>
        </authorList>
    </citation>
    <scope>NUCLEOTIDE SEQUENCE [LARGE SCALE GENOMIC DNA]</scope>
    <source>
        <strain evidence="1 2">SC-9</strain>
    </source>
</reference>